<name>A0AAE1E9X8_9GAST</name>
<protein>
    <submittedName>
        <fullName evidence="1">Uncharacterized protein</fullName>
    </submittedName>
</protein>
<dbReference type="EMBL" id="JAWDGP010000590">
    <property type="protein sequence ID" value="KAK3799277.1"/>
    <property type="molecule type" value="Genomic_DNA"/>
</dbReference>
<gene>
    <name evidence="1" type="ORF">RRG08_054403</name>
</gene>
<reference evidence="1" key="1">
    <citation type="journal article" date="2023" name="G3 (Bethesda)">
        <title>A reference genome for the long-term kleptoplast-retaining sea slug Elysia crispata morphotype clarki.</title>
        <authorList>
            <person name="Eastman K.E."/>
            <person name="Pendleton A.L."/>
            <person name="Shaikh M.A."/>
            <person name="Suttiyut T."/>
            <person name="Ogas R."/>
            <person name="Tomko P."/>
            <person name="Gavelis G."/>
            <person name="Widhalm J.R."/>
            <person name="Wisecaver J.H."/>
        </authorList>
    </citation>
    <scope>NUCLEOTIDE SEQUENCE</scope>
    <source>
        <strain evidence="1">ECLA1</strain>
    </source>
</reference>
<proteinExistence type="predicted"/>
<evidence type="ECO:0000313" key="1">
    <source>
        <dbReference type="EMBL" id="KAK3799277.1"/>
    </source>
</evidence>
<comment type="caution">
    <text evidence="1">The sequence shown here is derived from an EMBL/GenBank/DDBJ whole genome shotgun (WGS) entry which is preliminary data.</text>
</comment>
<dbReference type="AlphaFoldDB" id="A0AAE1E9X8"/>
<sequence>MVTSTTPLSSAEPQCSRMPKVLQHLEEELENVTVSQARQEIGHQKTEGFLVQFAVLTRRVNCTSDGYHARHRHGGRDVLDAALV</sequence>
<accession>A0AAE1E9X8</accession>
<dbReference type="Proteomes" id="UP001283361">
    <property type="component" value="Unassembled WGS sequence"/>
</dbReference>
<evidence type="ECO:0000313" key="2">
    <source>
        <dbReference type="Proteomes" id="UP001283361"/>
    </source>
</evidence>
<keyword evidence="2" id="KW-1185">Reference proteome</keyword>
<organism evidence="1 2">
    <name type="scientific">Elysia crispata</name>
    <name type="common">lettuce slug</name>
    <dbReference type="NCBI Taxonomy" id="231223"/>
    <lineage>
        <taxon>Eukaryota</taxon>
        <taxon>Metazoa</taxon>
        <taxon>Spiralia</taxon>
        <taxon>Lophotrochozoa</taxon>
        <taxon>Mollusca</taxon>
        <taxon>Gastropoda</taxon>
        <taxon>Heterobranchia</taxon>
        <taxon>Euthyneura</taxon>
        <taxon>Panpulmonata</taxon>
        <taxon>Sacoglossa</taxon>
        <taxon>Placobranchoidea</taxon>
        <taxon>Plakobranchidae</taxon>
        <taxon>Elysia</taxon>
    </lineage>
</organism>